<dbReference type="Gene3D" id="3.60.20.10">
    <property type="entry name" value="Glutamine Phosphoribosylpyrophosphate, subunit 1, domain 1"/>
    <property type="match status" value="1"/>
</dbReference>
<sequence>MVTSGPQSDRLAFGEYIQKNMKLYELRNGVTLDGPATANYVRGELARFLRRAPYQVNLLLGAVDASPEQTSEPSLYWIDYFGSMAKVNFGAHGYGAHFCLSIFDREWKPDMSLDEAKDVLKKCRAELDQRFLVRNGQWAYTVKEVLDTILNRKRWRQFSAFVSALGDQFDGESPNVWDFLSTWQRDRSGSR</sequence>
<dbReference type="FunCoup" id="M4BEI3">
    <property type="interactions" value="356"/>
</dbReference>
<dbReference type="InterPro" id="IPR029055">
    <property type="entry name" value="Ntn_hydrolases_N"/>
</dbReference>
<dbReference type="EnsemblProtists" id="HpaT804701">
    <property type="protein sequence ID" value="HpaP804701"/>
    <property type="gene ID" value="HpaG804701"/>
</dbReference>
<dbReference type="OMA" id="GDWTKRN"/>
<evidence type="ECO:0000313" key="2">
    <source>
        <dbReference type="Proteomes" id="UP000011713"/>
    </source>
</evidence>
<dbReference type="InParanoid" id="M4BEI3"/>
<dbReference type="STRING" id="559515.M4BEI3"/>
<dbReference type="InterPro" id="IPR001353">
    <property type="entry name" value="Proteasome_sua/b"/>
</dbReference>
<dbReference type="EMBL" id="JH598180">
    <property type="status" value="NOT_ANNOTATED_CDS"/>
    <property type="molecule type" value="Genomic_DNA"/>
</dbReference>
<dbReference type="VEuPathDB" id="FungiDB:HpaG804701"/>
<dbReference type="GO" id="GO:0005839">
    <property type="term" value="C:proteasome core complex"/>
    <property type="evidence" value="ECO:0007669"/>
    <property type="project" value="InterPro"/>
</dbReference>
<dbReference type="HOGENOM" id="CLU_1423994_0_0_1"/>
<dbReference type="GO" id="GO:0051603">
    <property type="term" value="P:proteolysis involved in protein catabolic process"/>
    <property type="evidence" value="ECO:0007669"/>
    <property type="project" value="InterPro"/>
</dbReference>
<organism evidence="1 2">
    <name type="scientific">Hyaloperonospora arabidopsidis (strain Emoy2)</name>
    <name type="common">Downy mildew agent</name>
    <name type="synonym">Peronospora arabidopsidis</name>
    <dbReference type="NCBI Taxonomy" id="559515"/>
    <lineage>
        <taxon>Eukaryota</taxon>
        <taxon>Sar</taxon>
        <taxon>Stramenopiles</taxon>
        <taxon>Oomycota</taxon>
        <taxon>Peronosporomycetes</taxon>
        <taxon>Peronosporales</taxon>
        <taxon>Peronosporaceae</taxon>
        <taxon>Hyaloperonospora</taxon>
    </lineage>
</organism>
<evidence type="ECO:0008006" key="3">
    <source>
        <dbReference type="Google" id="ProtNLM"/>
    </source>
</evidence>
<proteinExistence type="predicted"/>
<dbReference type="Proteomes" id="UP000011713">
    <property type="component" value="Unassembled WGS sequence"/>
</dbReference>
<protein>
    <recommendedName>
        <fullName evidence="3">Proteasome subunit beta</fullName>
    </recommendedName>
</protein>
<dbReference type="AlphaFoldDB" id="M4BEI3"/>
<evidence type="ECO:0000313" key="1">
    <source>
        <dbReference type="EnsemblProtists" id="HpaP804701"/>
    </source>
</evidence>
<reference evidence="2" key="1">
    <citation type="journal article" date="2010" name="Science">
        <title>Signatures of adaptation to obligate biotrophy in the Hyaloperonospora arabidopsidis genome.</title>
        <authorList>
            <person name="Baxter L."/>
            <person name="Tripathy S."/>
            <person name="Ishaque N."/>
            <person name="Boot N."/>
            <person name="Cabral A."/>
            <person name="Kemen E."/>
            <person name="Thines M."/>
            <person name="Ah-Fong A."/>
            <person name="Anderson R."/>
            <person name="Badejoko W."/>
            <person name="Bittner-Eddy P."/>
            <person name="Boore J.L."/>
            <person name="Chibucos M.C."/>
            <person name="Coates M."/>
            <person name="Dehal P."/>
            <person name="Delehaunty K."/>
            <person name="Dong S."/>
            <person name="Downton P."/>
            <person name="Dumas B."/>
            <person name="Fabro G."/>
            <person name="Fronick C."/>
            <person name="Fuerstenberg S.I."/>
            <person name="Fulton L."/>
            <person name="Gaulin E."/>
            <person name="Govers F."/>
            <person name="Hughes L."/>
            <person name="Humphray S."/>
            <person name="Jiang R.H."/>
            <person name="Judelson H."/>
            <person name="Kamoun S."/>
            <person name="Kyung K."/>
            <person name="Meijer H."/>
            <person name="Minx P."/>
            <person name="Morris P."/>
            <person name="Nelson J."/>
            <person name="Phuntumart V."/>
            <person name="Qutob D."/>
            <person name="Rehmany A."/>
            <person name="Rougon-Cardoso A."/>
            <person name="Ryden P."/>
            <person name="Torto-Alalibo T."/>
            <person name="Studholme D."/>
            <person name="Wang Y."/>
            <person name="Win J."/>
            <person name="Wood J."/>
            <person name="Clifton S.W."/>
            <person name="Rogers J."/>
            <person name="Van den Ackerveken G."/>
            <person name="Jones J.D."/>
            <person name="McDowell J.M."/>
            <person name="Beynon J."/>
            <person name="Tyler B.M."/>
        </authorList>
    </citation>
    <scope>NUCLEOTIDE SEQUENCE [LARGE SCALE GENOMIC DNA]</scope>
    <source>
        <strain evidence="2">Emoy2</strain>
    </source>
</reference>
<reference evidence="1" key="2">
    <citation type="submission" date="2015-06" db="UniProtKB">
        <authorList>
            <consortium name="EnsemblProtists"/>
        </authorList>
    </citation>
    <scope>IDENTIFICATION</scope>
    <source>
        <strain evidence="1">Emoy2</strain>
    </source>
</reference>
<keyword evidence="2" id="KW-1185">Reference proteome</keyword>
<accession>M4BEI3</accession>
<name>M4BEI3_HYAAE</name>
<dbReference type="Pfam" id="PF00227">
    <property type="entry name" value="Proteasome"/>
    <property type="match status" value="1"/>
</dbReference>
<dbReference type="eggNOG" id="KOG0177">
    <property type="taxonomic scope" value="Eukaryota"/>
</dbReference>
<dbReference type="SUPFAM" id="SSF56235">
    <property type="entry name" value="N-terminal nucleophile aminohydrolases (Ntn hydrolases)"/>
    <property type="match status" value="1"/>
</dbReference>